<gene>
    <name evidence="2" type="ORF">CRHIZ90672A_00008396</name>
</gene>
<sequence length="98" mass="10976">DWGGGGLPSPSEHRESSPRTGPGTAEQGIGLQRPQQIDPMLEDFGTPEDVFKAFSYFQNQPYSFFHDDTFRQRLSEQAIPRHLVLAVMATAVRFCSHP</sequence>
<evidence type="ECO:0000313" key="2">
    <source>
        <dbReference type="EMBL" id="CAH0025695.1"/>
    </source>
</evidence>
<dbReference type="EMBL" id="CABFNQ020000715">
    <property type="protein sequence ID" value="CAH0025695.1"/>
    <property type="molecule type" value="Genomic_DNA"/>
</dbReference>
<name>A0A9N9VNS7_9HYPO</name>
<evidence type="ECO:0000313" key="3">
    <source>
        <dbReference type="Proteomes" id="UP000696573"/>
    </source>
</evidence>
<reference evidence="2" key="1">
    <citation type="submission" date="2021-10" db="EMBL/GenBank/DDBJ databases">
        <authorList>
            <person name="Piombo E."/>
        </authorList>
    </citation>
    <scope>NUCLEOTIDE SEQUENCE</scope>
</reference>
<comment type="caution">
    <text evidence="2">The sequence shown here is derived from an EMBL/GenBank/DDBJ whole genome shotgun (WGS) entry which is preliminary data.</text>
</comment>
<dbReference type="AlphaFoldDB" id="A0A9N9VNS7"/>
<evidence type="ECO:0000256" key="1">
    <source>
        <dbReference type="SAM" id="MobiDB-lite"/>
    </source>
</evidence>
<keyword evidence="3" id="KW-1185">Reference proteome</keyword>
<proteinExistence type="predicted"/>
<feature type="region of interest" description="Disordered" evidence="1">
    <location>
        <begin position="1"/>
        <end position="33"/>
    </location>
</feature>
<protein>
    <submittedName>
        <fullName evidence="2">Uncharacterized protein</fullName>
    </submittedName>
</protein>
<feature type="non-terminal residue" evidence="2">
    <location>
        <position position="1"/>
    </location>
</feature>
<accession>A0A9N9VNS7</accession>
<organism evidence="2 3">
    <name type="scientific">Clonostachys rhizophaga</name>
    <dbReference type="NCBI Taxonomy" id="160324"/>
    <lineage>
        <taxon>Eukaryota</taxon>
        <taxon>Fungi</taxon>
        <taxon>Dikarya</taxon>
        <taxon>Ascomycota</taxon>
        <taxon>Pezizomycotina</taxon>
        <taxon>Sordariomycetes</taxon>
        <taxon>Hypocreomycetidae</taxon>
        <taxon>Hypocreales</taxon>
        <taxon>Bionectriaceae</taxon>
        <taxon>Clonostachys</taxon>
    </lineage>
</organism>
<dbReference type="Proteomes" id="UP000696573">
    <property type="component" value="Unassembled WGS sequence"/>
</dbReference>
<feature type="non-terminal residue" evidence="2">
    <location>
        <position position="98"/>
    </location>
</feature>
<dbReference type="OrthoDB" id="424974at2759"/>